<dbReference type="EMBL" id="LMWS01000035">
    <property type="protein sequence ID" value="KUN34831.1"/>
    <property type="molecule type" value="Genomic_DNA"/>
</dbReference>
<dbReference type="STRING" id="68231.AQJ30_27575"/>
<evidence type="ECO:0000313" key="1">
    <source>
        <dbReference type="EMBL" id="KUN34831.1"/>
    </source>
</evidence>
<proteinExistence type="predicted"/>
<gene>
    <name evidence="1" type="ORF">AQJ30_27575</name>
</gene>
<reference evidence="1 2" key="1">
    <citation type="submission" date="2015-10" db="EMBL/GenBank/DDBJ databases">
        <title>Draft genome sequence of Streptomyces longwoodensis DSM 41677, type strain for the species Streptomyces longwoodensis.</title>
        <authorList>
            <person name="Ruckert C."/>
            <person name="Winkler A."/>
            <person name="Kalinowski J."/>
            <person name="Kampfer P."/>
            <person name="Glaeser S."/>
        </authorList>
    </citation>
    <scope>NUCLEOTIDE SEQUENCE [LARGE SCALE GENOMIC DNA]</scope>
    <source>
        <strain evidence="1 2">DSM 41677</strain>
    </source>
</reference>
<dbReference type="Proteomes" id="UP000053271">
    <property type="component" value="Unassembled WGS sequence"/>
</dbReference>
<dbReference type="AlphaFoldDB" id="A0A101QRM0"/>
<keyword evidence="2" id="KW-1185">Reference proteome</keyword>
<dbReference type="GeneID" id="91428336"/>
<comment type="caution">
    <text evidence="1">The sequence shown here is derived from an EMBL/GenBank/DDBJ whole genome shotgun (WGS) entry which is preliminary data.</text>
</comment>
<organism evidence="1 2">
    <name type="scientific">Streptomyces longwoodensis</name>
    <dbReference type="NCBI Taxonomy" id="68231"/>
    <lineage>
        <taxon>Bacteria</taxon>
        <taxon>Bacillati</taxon>
        <taxon>Actinomycetota</taxon>
        <taxon>Actinomycetes</taxon>
        <taxon>Kitasatosporales</taxon>
        <taxon>Streptomycetaceae</taxon>
        <taxon>Streptomyces</taxon>
    </lineage>
</organism>
<protein>
    <submittedName>
        <fullName evidence="1">Uncharacterized protein</fullName>
    </submittedName>
</protein>
<name>A0A101QRM0_9ACTN</name>
<sequence length="109" mass="10943">MATLTTQAIALAGLNPTYSPATGGGDKCEVGDRNFLHVKNGAGSPVTVTLTATASVRGQAVSNLTVSVPASGERMIGPLQPDLLQSPVDSLCAIGYSSATSVTVASLRI</sequence>
<dbReference type="RefSeq" id="WP_067239387.1">
    <property type="nucleotide sequence ID" value="NZ_KQ948560.1"/>
</dbReference>
<evidence type="ECO:0000313" key="2">
    <source>
        <dbReference type="Proteomes" id="UP000053271"/>
    </source>
</evidence>
<accession>A0A101QRM0</accession>